<comment type="cofactor">
    <cofactor evidence="7">
        <name>Zn(2+)</name>
        <dbReference type="ChEBI" id="CHEBI:29105"/>
    </cofactor>
    <text evidence="7">Binds 1 zinc ion.</text>
</comment>
<keyword evidence="10" id="KW-1185">Reference proteome</keyword>
<dbReference type="InterPro" id="IPR024077">
    <property type="entry name" value="Neurolysin/TOP_dom2"/>
</dbReference>
<evidence type="ECO:0000313" key="9">
    <source>
        <dbReference type="EMBL" id="TPE50204.1"/>
    </source>
</evidence>
<evidence type="ECO:0000256" key="1">
    <source>
        <dbReference type="ARBA" id="ARBA00006040"/>
    </source>
</evidence>
<dbReference type="Pfam" id="PF01432">
    <property type="entry name" value="Peptidase_M3"/>
    <property type="match status" value="1"/>
</dbReference>
<dbReference type="InterPro" id="IPR024079">
    <property type="entry name" value="MetalloPept_cat_dom_sf"/>
</dbReference>
<dbReference type="InterPro" id="IPR001567">
    <property type="entry name" value="Pept_M3A_M3B_dom"/>
</dbReference>
<sequence length="682" mass="74684">MSGASAKGVETLIGQWHGPFGLPGFDRIEVEAFAPAFDAAMAKARAEIDAIAGDPAAPSFANTIEAMERAEAELDRVSAIFFNIAGAHSSDALEALRRDLSPKLSAHGSATMMNAALFARIDGLMRAIDTLGLTAEQRRVLTLYHRMFRRAGAKLEGADRARLTAVMSRLASLGTAFGQNVLADEKSWEMELAPGDLEGLPDFVVAAAAEAARERGRAGHVVTLSRSLIVPFLQFSPRRDLREKAFRAWVARGANGGETDNRAIVAETLALREERARLLGYPTFAAFKLETEMAKTPEAVRDLLTAVWTPARARAEADAARLGALMREDGVNGDLEPWDWRYYSAIRQKREHDLDEAELKPYLELDHMIAAAFDVAGRLFGLDFTPVDAPLYHPDARAWEVRRDGRHMGVFIGDYFARPSKRSGAWCSSFRAQSKFDGEVRPIVVNVCNFAKAPEGAANLLTFDDARTLFHEFGHALHNLLSDVTYPFISGTSVARDFVELPSQLYEHWLSVPEILARHARHARTGEPMPADLLERLLAARNYDQGFATVEYVTSAMVDLDFHAGPAPADPMAAEAATLGRLGVPHAIRMRHATPHFAHVFTGDGYSSGYYSYMWSEVMDADAFAAFEETGDPFDPAMAGRLAASVYSAGGSRDAAELYAEFRGRLPGVEALLRQRGLLDPV</sequence>
<proteinExistence type="inferred from homology"/>
<evidence type="ECO:0000256" key="2">
    <source>
        <dbReference type="ARBA" id="ARBA00022670"/>
    </source>
</evidence>
<dbReference type="GO" id="GO:0006508">
    <property type="term" value="P:proteolysis"/>
    <property type="evidence" value="ECO:0007669"/>
    <property type="project" value="UniProtKB-KW"/>
</dbReference>
<evidence type="ECO:0000313" key="10">
    <source>
        <dbReference type="Proteomes" id="UP000319255"/>
    </source>
</evidence>
<evidence type="ECO:0000256" key="3">
    <source>
        <dbReference type="ARBA" id="ARBA00022723"/>
    </source>
</evidence>
<dbReference type="CDD" id="cd06456">
    <property type="entry name" value="M3A_DCP"/>
    <property type="match status" value="1"/>
</dbReference>
<name>A0A501WQ23_9RHOB</name>
<feature type="domain" description="Peptidase M3A/M3B catalytic" evidence="8">
    <location>
        <begin position="233"/>
        <end position="677"/>
    </location>
</feature>
<keyword evidence="3 7" id="KW-0479">Metal-binding</keyword>
<evidence type="ECO:0000256" key="6">
    <source>
        <dbReference type="ARBA" id="ARBA00023049"/>
    </source>
</evidence>
<gene>
    <name evidence="9" type="ORF">FJM51_12530</name>
</gene>
<dbReference type="Gene3D" id="3.40.390.10">
    <property type="entry name" value="Collagenase (Catalytic Domain)"/>
    <property type="match status" value="1"/>
</dbReference>
<dbReference type="InterPro" id="IPR034005">
    <property type="entry name" value="M3A_DCP"/>
</dbReference>
<dbReference type="PANTHER" id="PTHR43660">
    <property type="entry name" value="DIPEPTIDYL CARBOXYPEPTIDASE"/>
    <property type="match status" value="1"/>
</dbReference>
<keyword evidence="4 7" id="KW-0378">Hydrolase</keyword>
<dbReference type="GO" id="GO:0004222">
    <property type="term" value="F:metalloendopeptidase activity"/>
    <property type="evidence" value="ECO:0007669"/>
    <property type="project" value="InterPro"/>
</dbReference>
<dbReference type="OrthoDB" id="9773538at2"/>
<dbReference type="FunFam" id="3.40.390.10:FF:000009">
    <property type="entry name" value="Oligopeptidase A"/>
    <property type="match status" value="1"/>
</dbReference>
<dbReference type="AlphaFoldDB" id="A0A501WQ23"/>
<evidence type="ECO:0000259" key="8">
    <source>
        <dbReference type="Pfam" id="PF01432"/>
    </source>
</evidence>
<keyword evidence="6 7" id="KW-0482">Metalloprotease</keyword>
<dbReference type="GO" id="GO:0005829">
    <property type="term" value="C:cytosol"/>
    <property type="evidence" value="ECO:0007669"/>
    <property type="project" value="TreeGrafter"/>
</dbReference>
<keyword evidence="5 7" id="KW-0862">Zinc</keyword>
<dbReference type="EMBL" id="VFRP01000011">
    <property type="protein sequence ID" value="TPE50204.1"/>
    <property type="molecule type" value="Genomic_DNA"/>
</dbReference>
<organism evidence="9 10">
    <name type="scientific">Amaricoccus solimangrovi</name>
    <dbReference type="NCBI Taxonomy" id="2589815"/>
    <lineage>
        <taxon>Bacteria</taxon>
        <taxon>Pseudomonadati</taxon>
        <taxon>Pseudomonadota</taxon>
        <taxon>Alphaproteobacteria</taxon>
        <taxon>Rhodobacterales</taxon>
        <taxon>Paracoccaceae</taxon>
        <taxon>Amaricoccus</taxon>
    </lineage>
</organism>
<dbReference type="Proteomes" id="UP000319255">
    <property type="component" value="Unassembled WGS sequence"/>
</dbReference>
<dbReference type="Gene3D" id="1.10.1370.40">
    <property type="match status" value="1"/>
</dbReference>
<evidence type="ECO:0000256" key="5">
    <source>
        <dbReference type="ARBA" id="ARBA00022833"/>
    </source>
</evidence>
<evidence type="ECO:0000256" key="7">
    <source>
        <dbReference type="RuleBase" id="RU003435"/>
    </source>
</evidence>
<dbReference type="PANTHER" id="PTHR43660:SF1">
    <property type="entry name" value="DIPEPTIDYL CARBOXYPEPTIDASE"/>
    <property type="match status" value="1"/>
</dbReference>
<dbReference type="GO" id="GO:0004180">
    <property type="term" value="F:carboxypeptidase activity"/>
    <property type="evidence" value="ECO:0007669"/>
    <property type="project" value="TreeGrafter"/>
</dbReference>
<dbReference type="GO" id="GO:0046872">
    <property type="term" value="F:metal ion binding"/>
    <property type="evidence" value="ECO:0007669"/>
    <property type="project" value="UniProtKB-UniRule"/>
</dbReference>
<reference evidence="9 10" key="1">
    <citation type="submission" date="2019-06" db="EMBL/GenBank/DDBJ databases">
        <title>A novel bacterium of genus Amaricoccus, isolated from marine sediment.</title>
        <authorList>
            <person name="Huang H."/>
            <person name="Mo K."/>
            <person name="Hu Y."/>
        </authorList>
    </citation>
    <scope>NUCLEOTIDE SEQUENCE [LARGE SCALE GENOMIC DNA]</scope>
    <source>
        <strain evidence="9 10">HB172011</strain>
    </source>
</reference>
<protein>
    <submittedName>
        <fullName evidence="9">M3 family metallopeptidase</fullName>
    </submittedName>
</protein>
<comment type="similarity">
    <text evidence="1 7">Belongs to the peptidase M3 family.</text>
</comment>
<dbReference type="InterPro" id="IPR045090">
    <property type="entry name" value="Pept_M3A_M3B"/>
</dbReference>
<dbReference type="SUPFAM" id="SSF55486">
    <property type="entry name" value="Metalloproteases ('zincins'), catalytic domain"/>
    <property type="match status" value="1"/>
</dbReference>
<evidence type="ECO:0000256" key="4">
    <source>
        <dbReference type="ARBA" id="ARBA00022801"/>
    </source>
</evidence>
<comment type="caution">
    <text evidence="9">The sequence shown here is derived from an EMBL/GenBank/DDBJ whole genome shotgun (WGS) entry which is preliminary data.</text>
</comment>
<keyword evidence="2 7" id="KW-0645">Protease</keyword>
<accession>A0A501WQ23</accession>
<dbReference type="RefSeq" id="WP_140454488.1">
    <property type="nucleotide sequence ID" value="NZ_VFRP01000011.1"/>
</dbReference>
<dbReference type="Gene3D" id="1.10.1370.10">
    <property type="entry name" value="Neurolysin, domain 3"/>
    <property type="match status" value="1"/>
</dbReference>